<dbReference type="RefSeq" id="WP_067562234.1">
    <property type="nucleotide sequence ID" value="NZ_LSUQ01000008.1"/>
</dbReference>
<sequence length="383" mass="43023">MLYLALPSDLRERYKGSVWLAYAQKIEETEFHAEDTLVVCEWMFAKRDVLMQALNRVRNKGARVVFIGSSAHETEDFKRELCVFGIYDFLFVAEELVLQDLDKLLEHKRSVEDVAMYLSRGETGLAEPPKLVDVFSAKDEPFTWAPLRSGVAETNMARFDALIEAQDEHGKSAARQASSTRLVRKFVWPDPSPVRVRILGDRGCGKSFVALQVAALCHQSELPAAVVEDNPGTLSHWCDESFLSHVYASEPPQGYRVILDTRQEADSLIPDADLTLWVTWPEMTGTGRTLRAMRERGDRKTICLVNHHTPGVLLTSITEAQVVCVPHEPRQFHAIRMKTPLVTLDPNFGKWWMPIVDQISACFVDPNRQGMEGGVVDASVAGV</sequence>
<dbReference type="AlphaFoldDB" id="A0A853KE46"/>
<organism evidence="1 2">
    <name type="scientific">Ferroacidibacillus organovorans</name>
    <dbReference type="NCBI Taxonomy" id="1765683"/>
    <lineage>
        <taxon>Bacteria</taxon>
        <taxon>Bacillati</taxon>
        <taxon>Bacillota</taxon>
        <taxon>Bacilli</taxon>
        <taxon>Bacillales</taxon>
        <taxon>Alicyclobacillaceae</taxon>
        <taxon>Ferroacidibacillus</taxon>
    </lineage>
</organism>
<accession>A0A853KE46</accession>
<dbReference type="EMBL" id="LSUQ01000008">
    <property type="protein sequence ID" value="OAG94634.1"/>
    <property type="molecule type" value="Genomic_DNA"/>
</dbReference>
<reference evidence="1 2" key="1">
    <citation type="submission" date="2016-02" db="EMBL/GenBank/DDBJ databases">
        <title>Draft genome sequence of Acidibacillus ferrooxidans SLC66.</title>
        <authorList>
            <person name="Oliveira G."/>
            <person name="Nancucheo I."/>
            <person name="Dall'Agnol H."/>
            <person name="Johnson B."/>
            <person name="Oliveira R."/>
            <person name="Nunes G.L."/>
            <person name="Tzotzos G."/>
            <person name="Orellana S.C."/>
            <person name="Salim A.C."/>
            <person name="Araujo F.M."/>
        </authorList>
    </citation>
    <scope>NUCLEOTIDE SEQUENCE [LARGE SCALE GENOMIC DNA]</scope>
    <source>
        <strain evidence="1 2">SLC66</strain>
    </source>
</reference>
<name>A0A853KE46_9BACL</name>
<gene>
    <name evidence="1" type="ORF">AYW79_04580</name>
</gene>
<evidence type="ECO:0000313" key="1">
    <source>
        <dbReference type="EMBL" id="OAG94634.1"/>
    </source>
</evidence>
<dbReference type="OrthoDB" id="2371062at2"/>
<proteinExistence type="predicted"/>
<dbReference type="Proteomes" id="UP000077421">
    <property type="component" value="Unassembled WGS sequence"/>
</dbReference>
<comment type="caution">
    <text evidence="1">The sequence shown here is derived from an EMBL/GenBank/DDBJ whole genome shotgun (WGS) entry which is preliminary data.</text>
</comment>
<evidence type="ECO:0000313" key="2">
    <source>
        <dbReference type="Proteomes" id="UP000077421"/>
    </source>
</evidence>
<protein>
    <submittedName>
        <fullName evidence="1">Uncharacterized protein</fullName>
    </submittedName>
</protein>